<dbReference type="AlphaFoldDB" id="A0AAN9BJN8"/>
<proteinExistence type="predicted"/>
<dbReference type="PANTHER" id="PTHR14091:SF0">
    <property type="entry name" value="PERIODIC TRYPTOPHAN PROTEIN 1 HOMOLOG"/>
    <property type="match status" value="1"/>
</dbReference>
<dbReference type="InterPro" id="IPR020472">
    <property type="entry name" value="WD40_PAC1"/>
</dbReference>
<gene>
    <name evidence="6" type="ORF">V1264_015302</name>
</gene>
<dbReference type="InterPro" id="IPR015943">
    <property type="entry name" value="WD40/YVTN_repeat-like_dom_sf"/>
</dbReference>
<keyword evidence="2 4" id="KW-0853">WD repeat</keyword>
<dbReference type="GO" id="GO:0005634">
    <property type="term" value="C:nucleus"/>
    <property type="evidence" value="ECO:0007669"/>
    <property type="project" value="TreeGrafter"/>
</dbReference>
<dbReference type="InterPro" id="IPR019775">
    <property type="entry name" value="WD40_repeat_CS"/>
</dbReference>
<dbReference type="InterPro" id="IPR044285">
    <property type="entry name" value="PWP1"/>
</dbReference>
<dbReference type="Pfam" id="PF00400">
    <property type="entry name" value="WD40"/>
    <property type="match status" value="3"/>
</dbReference>
<keyword evidence="3" id="KW-0677">Repeat</keyword>
<dbReference type="PROSITE" id="PS00678">
    <property type="entry name" value="WD_REPEATS_1"/>
    <property type="match status" value="2"/>
</dbReference>
<evidence type="ECO:0000313" key="6">
    <source>
        <dbReference type="EMBL" id="KAK7107363.1"/>
    </source>
</evidence>
<dbReference type="PROSITE" id="PS50294">
    <property type="entry name" value="WD_REPEATS_REGION"/>
    <property type="match status" value="2"/>
</dbReference>
<dbReference type="PANTHER" id="PTHR14091">
    <property type="entry name" value="PERIODIC TRYPTOPHAN PROTEIN 1"/>
    <property type="match status" value="1"/>
</dbReference>
<dbReference type="InterPro" id="IPR001680">
    <property type="entry name" value="WD40_rpt"/>
</dbReference>
<dbReference type="Gene3D" id="2.130.10.10">
    <property type="entry name" value="YVTN repeat-like/Quinoprotein amine dehydrogenase"/>
    <property type="match status" value="2"/>
</dbReference>
<name>A0AAN9BJN8_9CAEN</name>
<feature type="compositionally biased region" description="Acidic residues" evidence="5">
    <location>
        <begin position="481"/>
        <end position="497"/>
    </location>
</feature>
<feature type="repeat" description="WD" evidence="4">
    <location>
        <begin position="251"/>
        <end position="293"/>
    </location>
</feature>
<feature type="region of interest" description="Disordered" evidence="5">
    <location>
        <begin position="481"/>
        <end position="537"/>
    </location>
</feature>
<evidence type="ECO:0008006" key="8">
    <source>
        <dbReference type="Google" id="ProtNLM"/>
    </source>
</evidence>
<feature type="region of interest" description="Disordered" evidence="5">
    <location>
        <begin position="37"/>
        <end position="98"/>
    </location>
</feature>
<feature type="compositionally biased region" description="Basic residues" evidence="5">
    <location>
        <begin position="522"/>
        <end position="537"/>
    </location>
</feature>
<feature type="compositionally biased region" description="Acidic residues" evidence="5">
    <location>
        <begin position="39"/>
        <end position="67"/>
    </location>
</feature>
<sequence>MSRPPSLIPCLTWVKRGVSKASPDKIQLDKEELKKLIEDAQDQLDVADDSDGSQDENAENGDDEDASAPETKTKSKKEKSKKRKHKVGDDDDIVDKYGLDDYDEDTVKTSSHTSGLGDVAKFASNEDDPYVTLKNDADSDEEDSEIKATDNLIINGRCEGDMSVLEVYVYNEDNGNLYVHHDYFLSSFPLVVEWLNFDGYDTPPGNCVALGMMDPVVEIWDLDVMESIAPSLCLGSQPKKKKKKMKKKETFVGHTQAVLDLSWNQNVRHVLASASADTTVVLWDLTEGKVATTLTQHTKEVQCCKWHPQEEQTLLTGSFDNTVKLFDCRDAESCHKSWTVEGVVEKVAWNHHNPLNFLTCTDQGMVYCMDVRQDKPVFTLAAHNKSVTGVSLSSQIPGLLVTTAEDKTMKVWDIQDNKPSLIFSRNLQINEIHCVGCCPEAPFVFAFGGGVREPKVWDIRESAAVRHHFLNRMPAKLAQECEGDDKDLPSNDDDDDTAVAMGGLKMQDEDEEEEAAAAVKPAAKKKKKKKKKPKLTE</sequence>
<evidence type="ECO:0000256" key="2">
    <source>
        <dbReference type="ARBA" id="ARBA00022574"/>
    </source>
</evidence>
<dbReference type="GO" id="GO:0006364">
    <property type="term" value="P:rRNA processing"/>
    <property type="evidence" value="ECO:0007669"/>
    <property type="project" value="InterPro"/>
</dbReference>
<reference evidence="6 7" key="1">
    <citation type="submission" date="2024-02" db="EMBL/GenBank/DDBJ databases">
        <title>Chromosome-scale genome assembly of the rough periwinkle Littorina saxatilis.</title>
        <authorList>
            <person name="De Jode A."/>
            <person name="Faria R."/>
            <person name="Formenti G."/>
            <person name="Sims Y."/>
            <person name="Smith T.P."/>
            <person name="Tracey A."/>
            <person name="Wood J.M.D."/>
            <person name="Zagrodzka Z.B."/>
            <person name="Johannesson K."/>
            <person name="Butlin R.K."/>
            <person name="Leder E.H."/>
        </authorList>
    </citation>
    <scope>NUCLEOTIDE SEQUENCE [LARGE SCALE GENOMIC DNA]</scope>
    <source>
        <strain evidence="6">Snail1</strain>
        <tissue evidence="6">Muscle</tissue>
    </source>
</reference>
<evidence type="ECO:0000256" key="4">
    <source>
        <dbReference type="PROSITE-ProRule" id="PRU00221"/>
    </source>
</evidence>
<dbReference type="SMART" id="SM00320">
    <property type="entry name" value="WD40"/>
    <property type="match status" value="4"/>
</dbReference>
<evidence type="ECO:0000256" key="5">
    <source>
        <dbReference type="SAM" id="MobiDB-lite"/>
    </source>
</evidence>
<comment type="caution">
    <text evidence="6">The sequence shown here is derived from an EMBL/GenBank/DDBJ whole genome shotgun (WGS) entry which is preliminary data.</text>
</comment>
<dbReference type="InterPro" id="IPR036322">
    <property type="entry name" value="WD40_repeat_dom_sf"/>
</dbReference>
<feature type="compositionally biased region" description="Basic residues" evidence="5">
    <location>
        <begin position="74"/>
        <end position="86"/>
    </location>
</feature>
<dbReference type="EMBL" id="JBAMIC010000004">
    <property type="protein sequence ID" value="KAK7107363.1"/>
    <property type="molecule type" value="Genomic_DNA"/>
</dbReference>
<dbReference type="PROSITE" id="PS50082">
    <property type="entry name" value="WD_REPEATS_2"/>
    <property type="match status" value="3"/>
</dbReference>
<evidence type="ECO:0000313" key="7">
    <source>
        <dbReference type="Proteomes" id="UP001374579"/>
    </source>
</evidence>
<feature type="repeat" description="WD" evidence="4">
    <location>
        <begin position="380"/>
        <end position="422"/>
    </location>
</feature>
<accession>A0AAN9BJN8</accession>
<feature type="repeat" description="WD" evidence="4">
    <location>
        <begin position="294"/>
        <end position="336"/>
    </location>
</feature>
<dbReference type="PRINTS" id="PR00320">
    <property type="entry name" value="GPROTEINBRPT"/>
</dbReference>
<keyword evidence="1" id="KW-0597">Phosphoprotein</keyword>
<dbReference type="Proteomes" id="UP001374579">
    <property type="component" value="Unassembled WGS sequence"/>
</dbReference>
<evidence type="ECO:0000256" key="3">
    <source>
        <dbReference type="ARBA" id="ARBA00022737"/>
    </source>
</evidence>
<dbReference type="SUPFAM" id="SSF50978">
    <property type="entry name" value="WD40 repeat-like"/>
    <property type="match status" value="1"/>
</dbReference>
<evidence type="ECO:0000256" key="1">
    <source>
        <dbReference type="ARBA" id="ARBA00022553"/>
    </source>
</evidence>
<keyword evidence="7" id="KW-1185">Reference proteome</keyword>
<protein>
    <recommendedName>
        <fullName evidence="8">Periodic tryptophan protein 1</fullName>
    </recommendedName>
</protein>
<organism evidence="6 7">
    <name type="scientific">Littorina saxatilis</name>
    <dbReference type="NCBI Taxonomy" id="31220"/>
    <lineage>
        <taxon>Eukaryota</taxon>
        <taxon>Metazoa</taxon>
        <taxon>Spiralia</taxon>
        <taxon>Lophotrochozoa</taxon>
        <taxon>Mollusca</taxon>
        <taxon>Gastropoda</taxon>
        <taxon>Caenogastropoda</taxon>
        <taxon>Littorinimorpha</taxon>
        <taxon>Littorinoidea</taxon>
        <taxon>Littorinidae</taxon>
        <taxon>Littorina</taxon>
    </lineage>
</organism>